<dbReference type="OrthoDB" id="3438093at2759"/>
<evidence type="ECO:0000313" key="3">
    <source>
        <dbReference type="Proteomes" id="UP000177798"/>
    </source>
</evidence>
<feature type="compositionally biased region" description="Basic and acidic residues" evidence="1">
    <location>
        <begin position="133"/>
        <end position="150"/>
    </location>
</feature>
<sequence length="582" mass="64827">MCVKKFWGYTCGHCSPSNIVKCPTTSQNENFPPCSIMAEQPVFANQFCHGCMRVSWNMQVIAEENAHRERHERGECSCEVIFDRAERERREKERDLRQEGRERVRRENGGREVQKERERGVRALREDGEELETRELRREVERSESRRDGNARVGTNGRGRGRDTVTEKVNNMNNGEGRNGRMEESRDDTGMMRGSHGDFTMGAASSEYSDPRPSDPASLHQYFHVANQMGNIGHGYMNLMTGVTDGIPISNPPLMTDLSPMHGNMMIIPPSPRMNNMGEYPTNHPIHGSQRIDNHSLHPYGMIHTPPPPAPTGSPSYQSPAMAPSNYSDGNNSSATRGNQYSWGANSEPNALAGNMDHRSYNQTVQTRIQYPTTPEFAEPIPYPQHQNIDFNAQRNAYNYVGYRMDRPNGITNGSPQARAQGPGSVSMTDHQTMGTFIRAPTFSPLPGGAPGAGMVWHASHNNLPPLPPQIPYLGDSILVPPTVPTAPRYFNETPPASRRHMRNGNTQRNAVQRSRTSQSIGQIQMDAATTAEGPTRTDFHRQATSQGQARMPSEITPATMNISLLRTPRVISSVPRPNSAM</sequence>
<gene>
    <name evidence="2" type="ORF">sscle_04g038420</name>
</gene>
<dbReference type="VEuPathDB" id="FungiDB:sscle_04g038420"/>
<evidence type="ECO:0000313" key="2">
    <source>
        <dbReference type="EMBL" id="APA09072.1"/>
    </source>
</evidence>
<reference evidence="3" key="1">
    <citation type="journal article" date="2017" name="Genome Biol. Evol.">
        <title>The complete genome sequence of the phytopathogenic fungus Sclerotinia sclerotiorum reveals insights into the genome architecture of broad host range pathogens.</title>
        <authorList>
            <person name="Derbyshire M."/>
            <person name="Denton-Giles M."/>
            <person name="Hegedus D."/>
            <person name="Seifbarghy S."/>
            <person name="Rollins J."/>
            <person name="van Kan J."/>
            <person name="Seidl M.F."/>
            <person name="Faino L."/>
            <person name="Mbengue M."/>
            <person name="Navaud O."/>
            <person name="Raffaele S."/>
            <person name="Hammond-Kosack K."/>
            <person name="Heard S."/>
            <person name="Oliver R."/>
        </authorList>
    </citation>
    <scope>NUCLEOTIDE SEQUENCE [LARGE SCALE GENOMIC DNA]</scope>
    <source>
        <strain evidence="3">ATCC 18683 / 1980 / Ss-1</strain>
    </source>
</reference>
<feature type="compositionally biased region" description="Basic and acidic residues" evidence="1">
    <location>
        <begin position="178"/>
        <end position="190"/>
    </location>
</feature>
<feature type="compositionally biased region" description="Polar residues" evidence="1">
    <location>
        <begin position="504"/>
        <end position="523"/>
    </location>
</feature>
<feature type="region of interest" description="Disordered" evidence="1">
    <location>
        <begin position="494"/>
        <end position="555"/>
    </location>
</feature>
<name>A0A1D9Q2L5_SCLS1</name>
<protein>
    <submittedName>
        <fullName evidence="2">Uncharacterized protein</fullName>
    </submittedName>
</protein>
<evidence type="ECO:0000256" key="1">
    <source>
        <dbReference type="SAM" id="MobiDB-lite"/>
    </source>
</evidence>
<feature type="region of interest" description="Disordered" evidence="1">
    <location>
        <begin position="133"/>
        <end position="193"/>
    </location>
</feature>
<dbReference type="AlphaFoldDB" id="A0A1D9Q2L5"/>
<dbReference type="EMBL" id="CP017817">
    <property type="protein sequence ID" value="APA09072.1"/>
    <property type="molecule type" value="Genomic_DNA"/>
</dbReference>
<feature type="region of interest" description="Disordered" evidence="1">
    <location>
        <begin position="89"/>
        <end position="119"/>
    </location>
</feature>
<feature type="region of interest" description="Disordered" evidence="1">
    <location>
        <begin position="282"/>
        <end position="355"/>
    </location>
</feature>
<feature type="compositionally biased region" description="Polar residues" evidence="1">
    <location>
        <begin position="325"/>
        <end position="349"/>
    </location>
</feature>
<dbReference type="Proteomes" id="UP000177798">
    <property type="component" value="Chromosome 4"/>
</dbReference>
<organism evidence="2 3">
    <name type="scientific">Sclerotinia sclerotiorum (strain ATCC 18683 / 1980 / Ss-1)</name>
    <name type="common">White mold</name>
    <name type="synonym">Whetzelinia sclerotiorum</name>
    <dbReference type="NCBI Taxonomy" id="665079"/>
    <lineage>
        <taxon>Eukaryota</taxon>
        <taxon>Fungi</taxon>
        <taxon>Dikarya</taxon>
        <taxon>Ascomycota</taxon>
        <taxon>Pezizomycotina</taxon>
        <taxon>Leotiomycetes</taxon>
        <taxon>Helotiales</taxon>
        <taxon>Sclerotiniaceae</taxon>
        <taxon>Sclerotinia</taxon>
    </lineage>
</organism>
<proteinExistence type="predicted"/>
<accession>A0A1D9Q2L5</accession>